<sequence length="428" mass="47304">MDDTVGVSRNPNVVGEAFSFNELMRRDFWGLPMHGSGWTNKSFRPLTTLTFRWNYLLHGLESSGFHVTNVLLHSLTALLVGHTATVALGFPGSWAAVASAFFGIHPVHTENVLYLVCRADILACLLGLMAINAYGMFFSPPASLRPLWTSLRVRPFDTHCFTPSLGEGAAQNPAWMAVPVILIVASGLCKESGFTLFAIPFLMELLDFLTTQALAHHHKERIGRRIIRRLRLRIGLLIASTILVFVARYRHTGGTKLNMSPQDNPISFESVWQARVLSYAYLHGVYMQLLVWPKFLCYDYSMDAIPIVRETTDCRLLLPLAAYVGAIGTVSFVLQLPTRHRRAGLIALALLVVTYLPASNILFPVGTVVGERLLYVPSAGYCLAVVVVLHAYLQGTQSRPRVVPRRRGLTAGRLPPSGELTGNSQIIP</sequence>
<keyword evidence="5" id="KW-0812">Transmembrane</keyword>
<evidence type="ECO:0000259" key="6">
    <source>
        <dbReference type="Pfam" id="PF08409"/>
    </source>
</evidence>
<evidence type="ECO:0000313" key="7">
    <source>
        <dbReference type="EMBL" id="CAE7451333.1"/>
    </source>
</evidence>
<dbReference type="GO" id="GO:0035269">
    <property type="term" value="P:protein O-linked glycosylation via mannose"/>
    <property type="evidence" value="ECO:0007669"/>
    <property type="project" value="TreeGrafter"/>
</dbReference>
<evidence type="ECO:0000313" key="8">
    <source>
        <dbReference type="Proteomes" id="UP000604046"/>
    </source>
</evidence>
<dbReference type="PANTHER" id="PTHR44227">
    <property type="match status" value="1"/>
</dbReference>
<feature type="transmembrane region" description="Helical" evidence="5">
    <location>
        <begin position="343"/>
        <end position="363"/>
    </location>
</feature>
<dbReference type="GO" id="GO:0005783">
    <property type="term" value="C:endoplasmic reticulum"/>
    <property type="evidence" value="ECO:0007669"/>
    <property type="project" value="TreeGrafter"/>
</dbReference>
<gene>
    <name evidence="7" type="primary">Tmtc4</name>
    <name evidence="7" type="ORF">SNAT2548_LOCUS24708</name>
</gene>
<proteinExistence type="predicted"/>
<dbReference type="InterPro" id="IPR013618">
    <property type="entry name" value="TMTC_DUF1736"/>
</dbReference>
<dbReference type="Pfam" id="PF08409">
    <property type="entry name" value="TMTC_DUF1736"/>
    <property type="match status" value="1"/>
</dbReference>
<evidence type="ECO:0000256" key="4">
    <source>
        <dbReference type="SAM" id="MobiDB-lite"/>
    </source>
</evidence>
<reference evidence="7" key="1">
    <citation type="submission" date="2021-02" db="EMBL/GenBank/DDBJ databases">
        <authorList>
            <person name="Dougan E. K."/>
            <person name="Rhodes N."/>
            <person name="Thang M."/>
            <person name="Chan C."/>
        </authorList>
    </citation>
    <scope>NUCLEOTIDE SEQUENCE</scope>
</reference>
<keyword evidence="3 5" id="KW-0472">Membrane</keyword>
<dbReference type="EMBL" id="CAJNDS010002367">
    <property type="protein sequence ID" value="CAE7451333.1"/>
    <property type="molecule type" value="Genomic_DNA"/>
</dbReference>
<feature type="transmembrane region" description="Helical" evidence="5">
    <location>
        <begin position="375"/>
        <end position="393"/>
    </location>
</feature>
<accession>A0A812RPT2</accession>
<dbReference type="PANTHER" id="PTHR44227:SF3">
    <property type="entry name" value="PROTEIN O-MANNOSYL-TRANSFERASE TMTC4"/>
    <property type="match status" value="1"/>
</dbReference>
<dbReference type="OrthoDB" id="66906at2759"/>
<dbReference type="AlphaFoldDB" id="A0A812RPT2"/>
<feature type="transmembrane region" description="Helical" evidence="5">
    <location>
        <begin position="115"/>
        <end position="137"/>
    </location>
</feature>
<dbReference type="Proteomes" id="UP000604046">
    <property type="component" value="Unassembled WGS sequence"/>
</dbReference>
<protein>
    <submittedName>
        <fullName evidence="7">Tmtc4 protein</fullName>
    </submittedName>
</protein>
<feature type="region of interest" description="Disordered" evidence="4">
    <location>
        <begin position="408"/>
        <end position="428"/>
    </location>
</feature>
<keyword evidence="1" id="KW-0677">Repeat</keyword>
<name>A0A812RPT2_9DINO</name>
<feature type="transmembrane region" description="Helical" evidence="5">
    <location>
        <begin position="230"/>
        <end position="249"/>
    </location>
</feature>
<evidence type="ECO:0000256" key="3">
    <source>
        <dbReference type="ARBA" id="ARBA00023136"/>
    </source>
</evidence>
<evidence type="ECO:0000256" key="2">
    <source>
        <dbReference type="ARBA" id="ARBA00022803"/>
    </source>
</evidence>
<feature type="transmembrane region" description="Helical" evidence="5">
    <location>
        <begin position="79"/>
        <end position="103"/>
    </location>
</feature>
<dbReference type="GO" id="GO:0000030">
    <property type="term" value="F:mannosyltransferase activity"/>
    <property type="evidence" value="ECO:0007669"/>
    <property type="project" value="TreeGrafter"/>
</dbReference>
<organism evidence="7 8">
    <name type="scientific">Symbiodinium natans</name>
    <dbReference type="NCBI Taxonomy" id="878477"/>
    <lineage>
        <taxon>Eukaryota</taxon>
        <taxon>Sar</taxon>
        <taxon>Alveolata</taxon>
        <taxon>Dinophyceae</taxon>
        <taxon>Suessiales</taxon>
        <taxon>Symbiodiniaceae</taxon>
        <taxon>Symbiodinium</taxon>
    </lineage>
</organism>
<evidence type="ECO:0000256" key="5">
    <source>
        <dbReference type="SAM" id="Phobius"/>
    </source>
</evidence>
<evidence type="ECO:0000256" key="1">
    <source>
        <dbReference type="ARBA" id="ARBA00022737"/>
    </source>
</evidence>
<keyword evidence="5" id="KW-1133">Transmembrane helix</keyword>
<keyword evidence="2" id="KW-0802">TPR repeat</keyword>
<dbReference type="GO" id="GO:0030968">
    <property type="term" value="P:endoplasmic reticulum unfolded protein response"/>
    <property type="evidence" value="ECO:0007669"/>
    <property type="project" value="TreeGrafter"/>
</dbReference>
<keyword evidence="8" id="KW-1185">Reference proteome</keyword>
<comment type="caution">
    <text evidence="7">The sequence shown here is derived from an EMBL/GenBank/DDBJ whole genome shotgun (WGS) entry which is preliminary data.</text>
</comment>
<feature type="domain" description="DUF1736" evidence="6">
    <location>
        <begin position="258"/>
        <end position="325"/>
    </location>
</feature>
<feature type="transmembrane region" description="Helical" evidence="5">
    <location>
        <begin position="316"/>
        <end position="336"/>
    </location>
</feature>
<dbReference type="InterPro" id="IPR052346">
    <property type="entry name" value="O-mannosyl-transferase_TMTC"/>
</dbReference>